<dbReference type="EMBL" id="JAANNP010000033">
    <property type="protein sequence ID" value="NHC15490.1"/>
    <property type="molecule type" value="Genomic_DNA"/>
</dbReference>
<dbReference type="RefSeq" id="WP_166283935.1">
    <property type="nucleotide sequence ID" value="NZ_JAANNP010000033.1"/>
</dbReference>
<protein>
    <submittedName>
        <fullName evidence="1">DUF1579 domain-containing protein</fullName>
    </submittedName>
</protein>
<dbReference type="Proteomes" id="UP000800981">
    <property type="component" value="Unassembled WGS sequence"/>
</dbReference>
<evidence type="ECO:0000313" key="1">
    <source>
        <dbReference type="EMBL" id="NHC15490.1"/>
    </source>
</evidence>
<organism evidence="1 2">
    <name type="scientific">Motilibacter deserti</name>
    <dbReference type="NCBI Taxonomy" id="2714956"/>
    <lineage>
        <taxon>Bacteria</taxon>
        <taxon>Bacillati</taxon>
        <taxon>Actinomycetota</taxon>
        <taxon>Actinomycetes</taxon>
        <taxon>Motilibacterales</taxon>
        <taxon>Motilibacteraceae</taxon>
        <taxon>Motilibacter</taxon>
    </lineage>
</organism>
<reference evidence="1 2" key="1">
    <citation type="submission" date="2020-03" db="EMBL/GenBank/DDBJ databases">
        <title>Two novel Motilibacter sp.</title>
        <authorList>
            <person name="Liu S."/>
        </authorList>
    </citation>
    <scope>NUCLEOTIDE SEQUENCE [LARGE SCALE GENOMIC DNA]</scope>
    <source>
        <strain evidence="1 2">E257</strain>
    </source>
</reference>
<keyword evidence="2" id="KW-1185">Reference proteome</keyword>
<gene>
    <name evidence="1" type="ORF">G9H71_17055</name>
</gene>
<dbReference type="Pfam" id="PF07617">
    <property type="entry name" value="DUF1579"/>
    <property type="match status" value="1"/>
</dbReference>
<name>A0ABX0GY14_9ACTN</name>
<proteinExistence type="predicted"/>
<evidence type="ECO:0000313" key="2">
    <source>
        <dbReference type="Proteomes" id="UP000800981"/>
    </source>
</evidence>
<comment type="caution">
    <text evidence="1">The sequence shown here is derived from an EMBL/GenBank/DDBJ whole genome shotgun (WGS) entry which is preliminary data.</text>
</comment>
<accession>A0ABX0GY14</accession>
<sequence length="151" mass="16413">MPPALPDEGLLRMLQPLIGRWRTTGRVLDANGRQVATVEGSDSYRWMPGRRWVVHEVDVTMGGEHVQVLEMIGGAGETPGTIAMRAFDASGDYGVMSLAALPDGALLLSGDGVRSVLRPAADGASMRAHWEQEAGPDRWVPWMEMEFARIG</sequence>
<dbReference type="InterPro" id="IPR011473">
    <property type="entry name" value="DUF1579"/>
</dbReference>